<evidence type="ECO:0000256" key="1">
    <source>
        <dbReference type="ARBA" id="ARBA00010491"/>
    </source>
</evidence>
<comment type="function">
    <text evidence="6">Catalyzes the removal of dipeptides from the N-terminus of oligopeptides.</text>
</comment>
<dbReference type="PANTHER" id="PTHR38469:SF1">
    <property type="entry name" value="PERIPLASMIC PEPTIDASE SUBFAMILY S1B"/>
    <property type="match status" value="1"/>
</dbReference>
<evidence type="ECO:0000313" key="8">
    <source>
        <dbReference type="Proteomes" id="UP000199371"/>
    </source>
</evidence>
<dbReference type="SUPFAM" id="SSF50494">
    <property type="entry name" value="Trypsin-like serine proteases"/>
    <property type="match status" value="1"/>
</dbReference>
<dbReference type="Proteomes" id="UP000199371">
    <property type="component" value="Unassembled WGS sequence"/>
</dbReference>
<dbReference type="RefSeq" id="WP_092797057.1">
    <property type="nucleotide sequence ID" value="NZ_FNXF01000028.1"/>
</dbReference>
<reference evidence="8" key="1">
    <citation type="submission" date="2016-10" db="EMBL/GenBank/DDBJ databases">
        <authorList>
            <person name="Varghese N."/>
            <person name="Submissions S."/>
        </authorList>
    </citation>
    <scope>NUCLEOTIDE SEQUENCE [LARGE SCALE GENOMIC DNA]</scope>
    <source>
        <strain evidence="8">DSM 17616</strain>
    </source>
</reference>
<dbReference type="InterPro" id="IPR009003">
    <property type="entry name" value="Peptidase_S1_PA"/>
</dbReference>
<evidence type="ECO:0000256" key="2">
    <source>
        <dbReference type="ARBA" id="ARBA00022438"/>
    </source>
</evidence>
<evidence type="ECO:0000256" key="3">
    <source>
        <dbReference type="ARBA" id="ARBA00022670"/>
    </source>
</evidence>
<organism evidence="7 8">
    <name type="scientific">Rheinheimera pacifica</name>
    <dbReference type="NCBI Taxonomy" id="173990"/>
    <lineage>
        <taxon>Bacteria</taxon>
        <taxon>Pseudomonadati</taxon>
        <taxon>Pseudomonadota</taxon>
        <taxon>Gammaproteobacteria</taxon>
        <taxon>Chromatiales</taxon>
        <taxon>Chromatiaceae</taxon>
        <taxon>Rheinheimera</taxon>
    </lineage>
</organism>
<keyword evidence="5 6" id="KW-0378">Hydrolase</keyword>
<dbReference type="GO" id="GO:0008239">
    <property type="term" value="F:dipeptidyl-peptidase activity"/>
    <property type="evidence" value="ECO:0007669"/>
    <property type="project" value="UniProtKB-UniRule"/>
</dbReference>
<dbReference type="GO" id="GO:0043171">
    <property type="term" value="P:peptide catabolic process"/>
    <property type="evidence" value="ECO:0007669"/>
    <property type="project" value="UniProtKB-UniRule"/>
</dbReference>
<keyword evidence="6" id="KW-0720">Serine protease</keyword>
<feature type="chain" id="PRO_5023027850" description="Dipeptidyl-peptidase" evidence="6">
    <location>
        <begin position="22"/>
        <end position="686"/>
    </location>
</feature>
<dbReference type="AlphaFoldDB" id="A0A1H6NQR7"/>
<evidence type="ECO:0000256" key="5">
    <source>
        <dbReference type="ARBA" id="ARBA00022801"/>
    </source>
</evidence>
<dbReference type="EMBL" id="FNXF01000028">
    <property type="protein sequence ID" value="SEI13265.1"/>
    <property type="molecule type" value="Genomic_DNA"/>
</dbReference>
<evidence type="ECO:0000256" key="4">
    <source>
        <dbReference type="ARBA" id="ARBA00022729"/>
    </source>
</evidence>
<dbReference type="GO" id="GO:0006508">
    <property type="term" value="P:proteolysis"/>
    <property type="evidence" value="ECO:0007669"/>
    <property type="project" value="UniProtKB-KW"/>
</dbReference>
<accession>A0A1H6NQR7</accession>
<dbReference type="GO" id="GO:0070009">
    <property type="term" value="F:serine-type aminopeptidase activity"/>
    <property type="evidence" value="ECO:0007669"/>
    <property type="project" value="UniProtKB-UniRule"/>
</dbReference>
<keyword evidence="4 6" id="KW-0732">Signal</keyword>
<dbReference type="PANTHER" id="PTHR38469">
    <property type="entry name" value="PERIPLASMIC PEPTIDASE SUBFAMILY S1B"/>
    <property type="match status" value="1"/>
</dbReference>
<protein>
    <recommendedName>
        <fullName evidence="6">Dipeptidyl-peptidase</fullName>
        <ecNumber evidence="6">3.4.14.-</ecNumber>
    </recommendedName>
</protein>
<evidence type="ECO:0000256" key="6">
    <source>
        <dbReference type="RuleBase" id="RU366067"/>
    </source>
</evidence>
<dbReference type="STRING" id="173990.SAMN05660691_04070"/>
<keyword evidence="3 6" id="KW-0645">Protease</keyword>
<keyword evidence="2 6" id="KW-0031">Aminopeptidase</keyword>
<name>A0A1H6NQR7_9GAMM</name>
<dbReference type="Pfam" id="PF10459">
    <property type="entry name" value="Peptidase_S46"/>
    <property type="match status" value="1"/>
</dbReference>
<dbReference type="EC" id="3.4.14.-" evidence="6"/>
<keyword evidence="8" id="KW-1185">Reference proteome</keyword>
<dbReference type="InterPro" id="IPR019500">
    <property type="entry name" value="Pep_S46"/>
</dbReference>
<gene>
    <name evidence="7" type="ORF">SAMN05660691_04070</name>
</gene>
<proteinExistence type="inferred from homology"/>
<sequence length="686" mass="76780">MRKLYRYIAVLLTLCCSAAAADEGLWQPQQLPELKQRLVAQGLLTAQQQADAFNALPLNAVVRLNNCSAAFVSASGLLLTNYACVANSLQQVGFSTPQQEFSAANTADEIPLPGVRALLIQQVQNVTVQLNRQLDASASASERAIALQRLSQKMVDECQQRSNYLCEVTSQHDGLEYYLVKSEPVAELRLVHLPLSAVSAEQAPNWGWPRYQADYVFLRAYTADKTAFKPAAHLTLSATGITEGDTVMAAAFPQQSSRYASADEVRFLFEQYYPQSVQYRQQALALITQLAPPGSARARQYQDLVRSLQQSLLEEQNMIARYQQSSLQQKKDTATQQLKAWIAGSPVRQQLYQPRLARLQQLSAQQQIMAQRDLVLTYLSRAQLPTLARRLYKVALAREQAQDSTAQQQVAAEMAQLQQLISEMPEQFDVRVDLELALHFLRQYASLPPAARIGALDHYFALGDGFNQEIVRHKLETMYRGTSLRDAEQRSLWLERSAKQFEKSRDTLLSFAVAMHKVGEELDQQRFEMASHLAQIRPLVMEIHMAYAEANGQLAYADANGTLRLSFGKVKGYQPVDAVWYQPFSTVQGMAVQPHASALADSETPLPVNFLSTIDTCGRGSSAPTFNARGELVGLMFSGVAENQLANWHYDAKRSRAVHLDIRYLLWQLRQSSASRHLLDEMAVSF</sequence>
<comment type="similarity">
    <text evidence="1 6">Belongs to the peptidase S46 family.</text>
</comment>
<feature type="signal peptide" evidence="6">
    <location>
        <begin position="1"/>
        <end position="21"/>
    </location>
</feature>
<dbReference type="OrthoDB" id="9805367at2"/>
<evidence type="ECO:0000313" key="7">
    <source>
        <dbReference type="EMBL" id="SEI13265.1"/>
    </source>
</evidence>